<organism evidence="2">
    <name type="scientific">Schistosoma curassoni</name>
    <dbReference type="NCBI Taxonomy" id="6186"/>
    <lineage>
        <taxon>Eukaryota</taxon>
        <taxon>Metazoa</taxon>
        <taxon>Spiralia</taxon>
        <taxon>Lophotrochozoa</taxon>
        <taxon>Platyhelminthes</taxon>
        <taxon>Trematoda</taxon>
        <taxon>Digenea</taxon>
        <taxon>Strigeidida</taxon>
        <taxon>Schistosomatoidea</taxon>
        <taxon>Schistosomatidae</taxon>
        <taxon>Schistosoma</taxon>
    </lineage>
</organism>
<accession>A0A183JFA7</accession>
<dbReference type="AlphaFoldDB" id="A0A183JFA7"/>
<protein>
    <submittedName>
        <fullName evidence="2">Truncated L1 capsid protein</fullName>
    </submittedName>
</protein>
<dbReference type="WBParaSite" id="SCUD_0000137301-mRNA-1">
    <property type="protein sequence ID" value="SCUD_0000137301-mRNA-1"/>
    <property type="gene ID" value="SCUD_0000137301"/>
</dbReference>
<proteinExistence type="predicted"/>
<feature type="compositionally biased region" description="Low complexity" evidence="1">
    <location>
        <begin position="28"/>
        <end position="37"/>
    </location>
</feature>
<feature type="region of interest" description="Disordered" evidence="1">
    <location>
        <begin position="28"/>
        <end position="51"/>
    </location>
</feature>
<sequence length="51" mass="5338">YVNFSAFSGIINSFGNSAASILVSSSSSASFSCSSKSPNPFSVKSYYQPDD</sequence>
<evidence type="ECO:0000313" key="2">
    <source>
        <dbReference type="WBParaSite" id="SCUD_0000137301-mRNA-1"/>
    </source>
</evidence>
<evidence type="ECO:0000256" key="1">
    <source>
        <dbReference type="SAM" id="MobiDB-lite"/>
    </source>
</evidence>
<name>A0A183JFA7_9TREM</name>
<reference evidence="2" key="1">
    <citation type="submission" date="2016-06" db="UniProtKB">
        <authorList>
            <consortium name="WormBaseParasite"/>
        </authorList>
    </citation>
    <scope>IDENTIFICATION</scope>
</reference>